<dbReference type="PANTHER" id="PTHR13370:SF3">
    <property type="entry name" value="TRNA (GUANINE(10)-N2)-METHYLTRANSFERASE HOMOLOG"/>
    <property type="match status" value="1"/>
</dbReference>
<accession>A0A090KSL0</accession>
<dbReference type="GO" id="GO:0005737">
    <property type="term" value="C:cytoplasm"/>
    <property type="evidence" value="ECO:0007669"/>
    <property type="project" value="TreeGrafter"/>
</dbReference>
<dbReference type="Proteomes" id="UP000040576">
    <property type="component" value="Unassembled WGS sequence"/>
</dbReference>
<dbReference type="SUPFAM" id="SSF53335">
    <property type="entry name" value="S-adenosyl-L-methionine-dependent methyltransferases"/>
    <property type="match status" value="1"/>
</dbReference>
<evidence type="ECO:0000256" key="2">
    <source>
        <dbReference type="ARBA" id="ARBA00022603"/>
    </source>
</evidence>
<dbReference type="PRINTS" id="PR00508">
    <property type="entry name" value="S21N4MTFRASE"/>
</dbReference>
<sequence>MRNYFQKFIISNDAIVFWGDTVKVMSTLQPESVDVIFADPPYFLSNGGISVKSGKVVSVDKGDWDKIGSYEEMHNFNFAWIRLCKKILKEDGTIWISGTHHNIYSIGTILKELGFHILNQIIWVKTDPPPNISKRMFTFSYETIIWAKKNKSAPHTFHYELMKKINKGKQMTDVWHIPHVPMEEKTFGYHPTQKPLQLLERILIASSNKHSLILDPFCGSGTTGVAALKYGRKFIGIDNNLDYVKISFRRINHLFQE</sequence>
<dbReference type="InterPro" id="IPR002941">
    <property type="entry name" value="DNA_methylase_N4/N6"/>
</dbReference>
<dbReference type="GO" id="GO:0032259">
    <property type="term" value="P:methylation"/>
    <property type="evidence" value="ECO:0007669"/>
    <property type="project" value="UniProtKB-KW"/>
</dbReference>
<organism evidence="7 8">
    <name type="scientific">Caldibacillus thermoamylovorans</name>
    <dbReference type="NCBI Taxonomy" id="35841"/>
    <lineage>
        <taxon>Bacteria</taxon>
        <taxon>Bacillati</taxon>
        <taxon>Bacillota</taxon>
        <taxon>Bacilli</taxon>
        <taxon>Bacillales</taxon>
        <taxon>Bacillaceae</taxon>
        <taxon>Caldibacillus</taxon>
    </lineage>
</organism>
<dbReference type="EMBL" id="CCRF01000057">
    <property type="protein sequence ID" value="CEE01694.1"/>
    <property type="molecule type" value="Genomic_DNA"/>
</dbReference>
<keyword evidence="4" id="KW-0680">Restriction system</keyword>
<dbReference type="GO" id="GO:0003677">
    <property type="term" value="F:DNA binding"/>
    <property type="evidence" value="ECO:0007669"/>
    <property type="project" value="InterPro"/>
</dbReference>
<evidence type="ECO:0000256" key="5">
    <source>
        <dbReference type="RuleBase" id="RU362026"/>
    </source>
</evidence>
<comment type="similarity">
    <text evidence="1 5">Belongs to the N(4)/N(6)-methyltransferase family.</text>
</comment>
<keyword evidence="8" id="KW-1185">Reference proteome</keyword>
<evidence type="ECO:0000313" key="7">
    <source>
        <dbReference type="EMBL" id="CEE01694.1"/>
    </source>
</evidence>
<dbReference type="AlphaFoldDB" id="A0A090KSL0"/>
<keyword evidence="2 7" id="KW-0489">Methyltransferase</keyword>
<reference evidence="7 8" key="1">
    <citation type="submission" date="2014-07" db="EMBL/GenBank/DDBJ databases">
        <authorList>
            <person name="Wibberg Daniel"/>
        </authorList>
    </citation>
    <scope>NUCLEOTIDE SEQUENCE [LARGE SCALE GENOMIC DNA]</scope>
</reference>
<dbReference type="InterPro" id="IPR002052">
    <property type="entry name" value="DNA_methylase_N6_adenine_CS"/>
</dbReference>
<evidence type="ECO:0000256" key="4">
    <source>
        <dbReference type="ARBA" id="ARBA00022747"/>
    </source>
</evidence>
<dbReference type="GO" id="GO:0008170">
    <property type="term" value="F:N-methyltransferase activity"/>
    <property type="evidence" value="ECO:0007669"/>
    <property type="project" value="InterPro"/>
</dbReference>
<dbReference type="RefSeq" id="WP_051989079.1">
    <property type="nucleotide sequence ID" value="NZ_CCRF01000057.1"/>
</dbReference>
<protein>
    <recommendedName>
        <fullName evidence="5">Methyltransferase</fullName>
        <ecNumber evidence="5">2.1.1.-</ecNumber>
    </recommendedName>
</protein>
<dbReference type="Gene3D" id="3.40.50.150">
    <property type="entry name" value="Vaccinia Virus protein VP39"/>
    <property type="match status" value="1"/>
</dbReference>
<evidence type="ECO:0000259" key="6">
    <source>
        <dbReference type="Pfam" id="PF01555"/>
    </source>
</evidence>
<dbReference type="GO" id="GO:0009307">
    <property type="term" value="P:DNA restriction-modification system"/>
    <property type="evidence" value="ECO:0007669"/>
    <property type="project" value="UniProtKB-KW"/>
</dbReference>
<dbReference type="EC" id="2.1.1.-" evidence="5"/>
<dbReference type="InterPro" id="IPR029063">
    <property type="entry name" value="SAM-dependent_MTases_sf"/>
</dbReference>
<evidence type="ECO:0000256" key="3">
    <source>
        <dbReference type="ARBA" id="ARBA00022679"/>
    </source>
</evidence>
<feature type="domain" description="DNA methylase N-4/N-6" evidence="6">
    <location>
        <begin position="33"/>
        <end position="247"/>
    </location>
</feature>
<gene>
    <name evidence="7" type="primary">llaDCHIBM</name>
    <name evidence="7" type="ORF">BT1A1_1871</name>
</gene>
<dbReference type="Pfam" id="PF01555">
    <property type="entry name" value="N6_N4_Mtase"/>
    <property type="match status" value="1"/>
</dbReference>
<dbReference type="InterPro" id="IPR001091">
    <property type="entry name" value="RM_Methyltransferase"/>
</dbReference>
<name>A0A090KSL0_9BACI</name>
<dbReference type="PANTHER" id="PTHR13370">
    <property type="entry name" value="RNA METHYLASE-RELATED"/>
    <property type="match status" value="1"/>
</dbReference>
<evidence type="ECO:0000256" key="1">
    <source>
        <dbReference type="ARBA" id="ARBA00006594"/>
    </source>
</evidence>
<dbReference type="PROSITE" id="PS00092">
    <property type="entry name" value="N6_MTASE"/>
    <property type="match status" value="1"/>
</dbReference>
<evidence type="ECO:0000313" key="8">
    <source>
        <dbReference type="Proteomes" id="UP000040576"/>
    </source>
</evidence>
<keyword evidence="3 7" id="KW-0808">Transferase</keyword>
<proteinExistence type="inferred from homology"/>